<evidence type="ECO:0000313" key="3">
    <source>
        <dbReference type="Proteomes" id="UP000525078"/>
    </source>
</evidence>
<dbReference type="Pfam" id="PF09331">
    <property type="entry name" value="DUF1985"/>
    <property type="match status" value="1"/>
</dbReference>
<dbReference type="InterPro" id="IPR015410">
    <property type="entry name" value="DUF1985"/>
</dbReference>
<dbReference type="PANTHER" id="PTHR48449:SF1">
    <property type="entry name" value="DUF1985 DOMAIN-CONTAINING PROTEIN"/>
    <property type="match status" value="1"/>
</dbReference>
<evidence type="ECO:0000313" key="2">
    <source>
        <dbReference type="EMBL" id="KAF4387972.1"/>
    </source>
</evidence>
<name>A0A7J6GYD3_CANSA</name>
<organism evidence="2 3">
    <name type="scientific">Cannabis sativa</name>
    <name type="common">Hemp</name>
    <name type="synonym">Marijuana</name>
    <dbReference type="NCBI Taxonomy" id="3483"/>
    <lineage>
        <taxon>Eukaryota</taxon>
        <taxon>Viridiplantae</taxon>
        <taxon>Streptophyta</taxon>
        <taxon>Embryophyta</taxon>
        <taxon>Tracheophyta</taxon>
        <taxon>Spermatophyta</taxon>
        <taxon>Magnoliopsida</taxon>
        <taxon>eudicotyledons</taxon>
        <taxon>Gunneridae</taxon>
        <taxon>Pentapetalae</taxon>
        <taxon>rosids</taxon>
        <taxon>fabids</taxon>
        <taxon>Rosales</taxon>
        <taxon>Cannabaceae</taxon>
        <taxon>Cannabis</taxon>
    </lineage>
</organism>
<comment type="caution">
    <text evidence="2">The sequence shown here is derived from an EMBL/GenBank/DDBJ whole genome shotgun (WGS) entry which is preliminary data.</text>
</comment>
<sequence>MAHIPMIGCYVLKLVSGFAIKIIRLNVRHLGIAMILLFGNMNRYLPEIFCEQENTDDNKHNIAMVNMFVVIQATRCVVSNDLGPEKFSSDDSRIHDTCHWHGYNCIKEFLSDLQLQKLRESCFGYLFDLDESLKPAQMIMHSLLLHQECNSNGNELQLSFNSNKVKFSIAEFGIITGLNCNEFPPDSDIIEHPNRLLNKYFSGNESISRKELAECLMKT</sequence>
<dbReference type="PANTHER" id="PTHR48449">
    <property type="entry name" value="DUF1985 DOMAIN-CONTAINING PROTEIN"/>
    <property type="match status" value="1"/>
</dbReference>
<reference evidence="2 3" key="1">
    <citation type="journal article" date="2020" name="bioRxiv">
        <title>Sequence and annotation of 42 cannabis genomes reveals extensive copy number variation in cannabinoid synthesis and pathogen resistance genes.</title>
        <authorList>
            <person name="Mckernan K.J."/>
            <person name="Helbert Y."/>
            <person name="Kane L.T."/>
            <person name="Ebling H."/>
            <person name="Zhang L."/>
            <person name="Liu B."/>
            <person name="Eaton Z."/>
            <person name="Mclaughlin S."/>
            <person name="Kingan S."/>
            <person name="Baybayan P."/>
            <person name="Concepcion G."/>
            <person name="Jordan M."/>
            <person name="Riva A."/>
            <person name="Barbazuk W."/>
            <person name="Harkins T."/>
        </authorList>
    </citation>
    <scope>NUCLEOTIDE SEQUENCE [LARGE SCALE GENOMIC DNA]</scope>
    <source>
        <strain evidence="3">cv. Jamaican Lion 4</strain>
        <tissue evidence="2">Leaf</tissue>
    </source>
</reference>
<dbReference type="EMBL" id="JAATIP010000037">
    <property type="protein sequence ID" value="KAF4387972.1"/>
    <property type="molecule type" value="Genomic_DNA"/>
</dbReference>
<protein>
    <recommendedName>
        <fullName evidence="1">DUF1985 domain-containing protein</fullName>
    </recommendedName>
</protein>
<dbReference type="Proteomes" id="UP000525078">
    <property type="component" value="Unassembled WGS sequence"/>
</dbReference>
<dbReference type="AlphaFoldDB" id="A0A7J6GYD3"/>
<evidence type="ECO:0000259" key="1">
    <source>
        <dbReference type="Pfam" id="PF09331"/>
    </source>
</evidence>
<proteinExistence type="predicted"/>
<accession>A0A7J6GYD3</accession>
<gene>
    <name evidence="2" type="ORF">F8388_005589</name>
</gene>
<feature type="domain" description="DUF1985" evidence="1">
    <location>
        <begin position="149"/>
        <end position="217"/>
    </location>
</feature>